<feature type="transmembrane region" description="Helical" evidence="5">
    <location>
        <begin position="216"/>
        <end position="233"/>
    </location>
</feature>
<proteinExistence type="predicted"/>
<feature type="transmembrane region" description="Helical" evidence="5">
    <location>
        <begin position="67"/>
        <end position="88"/>
    </location>
</feature>
<evidence type="ECO:0000256" key="5">
    <source>
        <dbReference type="SAM" id="Phobius"/>
    </source>
</evidence>
<evidence type="ECO:0000256" key="2">
    <source>
        <dbReference type="ARBA" id="ARBA00022692"/>
    </source>
</evidence>
<evidence type="ECO:0000256" key="4">
    <source>
        <dbReference type="ARBA" id="ARBA00023136"/>
    </source>
</evidence>
<dbReference type="InterPro" id="IPR000620">
    <property type="entry name" value="EamA_dom"/>
</dbReference>
<organism evidence="7 8">
    <name type="scientific">Helicobacter mastomyrinus</name>
    <dbReference type="NCBI Taxonomy" id="287948"/>
    <lineage>
        <taxon>Bacteria</taxon>
        <taxon>Pseudomonadati</taxon>
        <taxon>Campylobacterota</taxon>
        <taxon>Epsilonproteobacteria</taxon>
        <taxon>Campylobacterales</taxon>
        <taxon>Helicobacteraceae</taxon>
        <taxon>Helicobacter</taxon>
    </lineage>
</organism>
<keyword evidence="3 5" id="KW-1133">Transmembrane helix</keyword>
<evidence type="ECO:0000256" key="1">
    <source>
        <dbReference type="ARBA" id="ARBA00004141"/>
    </source>
</evidence>
<dbReference type="PANTHER" id="PTHR22911:SF6">
    <property type="entry name" value="SOLUTE CARRIER FAMILY 35 MEMBER G1"/>
    <property type="match status" value="1"/>
</dbReference>
<feature type="domain" description="EamA" evidence="6">
    <location>
        <begin position="7"/>
        <end position="139"/>
    </location>
</feature>
<keyword evidence="2 5" id="KW-0812">Transmembrane</keyword>
<keyword evidence="8" id="KW-1185">Reference proteome</keyword>
<gene>
    <name evidence="7" type="ORF">V3I05_06410</name>
</gene>
<sequence>MKQNIARGIFAMLLSSFLFALMSAEAKILTQSLPAMEVAFFRSFVMVVMLLPIVFSKPLKNPTHKKGGWWFLISRSMTGGLSFVALFYNIATIPLGTATAFAQSMPLYIVLLSLIFLKERYNLGVILSTIVGFVGILLICDPHLEGLDMINILFGVINGLFMAIAFLNLRALKDYFNSWAAVFATGVAMSIIALCVSFTPLPYLSDMWIMPQDWEWLHIVLLGLFGTLGQHYLTRAYMLAPAGIVAPIDYTRLVFSIGLGIALGDSLPNLPTSIGICLIIFSGIGVGAPILLNDIKRYMKYSSYLNARQGRIHDKNRSKERNEKHI</sequence>
<dbReference type="PANTHER" id="PTHR22911">
    <property type="entry name" value="ACYL-MALONYL CONDENSING ENZYME-RELATED"/>
    <property type="match status" value="1"/>
</dbReference>
<dbReference type="Proteomes" id="UP001434737">
    <property type="component" value="Chromosome"/>
</dbReference>
<dbReference type="Pfam" id="PF00892">
    <property type="entry name" value="EamA"/>
    <property type="match status" value="2"/>
</dbReference>
<dbReference type="RefSeq" id="WP_295698676.1">
    <property type="nucleotide sequence ID" value="NZ_CP145316.1"/>
</dbReference>
<evidence type="ECO:0000313" key="7">
    <source>
        <dbReference type="EMBL" id="XAM17317.1"/>
    </source>
</evidence>
<name>A0ABZ3F2E5_9HELI</name>
<feature type="transmembrane region" description="Helical" evidence="5">
    <location>
        <begin position="124"/>
        <end position="144"/>
    </location>
</feature>
<reference evidence="7 8" key="1">
    <citation type="submission" date="2024-02" db="EMBL/GenBank/DDBJ databases">
        <title>Genome and pathogenicity analysis of Helicobacter mastomyrinus isolated from mice.</title>
        <authorList>
            <person name="Zhu L."/>
        </authorList>
    </citation>
    <scope>NUCLEOTIDE SEQUENCE [LARGE SCALE GENOMIC DNA]</scope>
    <source>
        <strain evidence="7 8">Hm-17</strain>
    </source>
</reference>
<feature type="domain" description="EamA" evidence="6">
    <location>
        <begin position="151"/>
        <end position="282"/>
    </location>
</feature>
<feature type="transmembrane region" description="Helical" evidence="5">
    <location>
        <begin position="245"/>
        <end position="264"/>
    </location>
</feature>
<feature type="transmembrane region" description="Helical" evidence="5">
    <location>
        <begin position="36"/>
        <end position="55"/>
    </location>
</feature>
<evidence type="ECO:0000256" key="3">
    <source>
        <dbReference type="ARBA" id="ARBA00022989"/>
    </source>
</evidence>
<protein>
    <submittedName>
        <fullName evidence="7">DMT family transporter</fullName>
    </submittedName>
</protein>
<evidence type="ECO:0000313" key="8">
    <source>
        <dbReference type="Proteomes" id="UP001434737"/>
    </source>
</evidence>
<feature type="transmembrane region" description="Helical" evidence="5">
    <location>
        <begin position="100"/>
        <end position="117"/>
    </location>
</feature>
<comment type="subcellular location">
    <subcellularLocation>
        <location evidence="1">Membrane</location>
        <topology evidence="1">Multi-pass membrane protein</topology>
    </subcellularLocation>
</comment>
<keyword evidence="4 5" id="KW-0472">Membrane</keyword>
<feature type="transmembrane region" description="Helical" evidence="5">
    <location>
        <begin position="181"/>
        <end position="204"/>
    </location>
</feature>
<feature type="transmembrane region" description="Helical" evidence="5">
    <location>
        <begin position="150"/>
        <end position="169"/>
    </location>
</feature>
<accession>A0ABZ3F2E5</accession>
<feature type="transmembrane region" description="Helical" evidence="5">
    <location>
        <begin position="270"/>
        <end position="292"/>
    </location>
</feature>
<evidence type="ECO:0000259" key="6">
    <source>
        <dbReference type="Pfam" id="PF00892"/>
    </source>
</evidence>
<dbReference type="EMBL" id="CP145316">
    <property type="protein sequence ID" value="XAM17317.1"/>
    <property type="molecule type" value="Genomic_DNA"/>
</dbReference>
<dbReference type="SUPFAM" id="SSF103481">
    <property type="entry name" value="Multidrug resistance efflux transporter EmrE"/>
    <property type="match status" value="2"/>
</dbReference>
<dbReference type="InterPro" id="IPR037185">
    <property type="entry name" value="EmrE-like"/>
</dbReference>